<dbReference type="GO" id="GO:0006508">
    <property type="term" value="P:proteolysis"/>
    <property type="evidence" value="ECO:0007669"/>
    <property type="project" value="UniProtKB-KW"/>
</dbReference>
<dbReference type="InterPro" id="IPR019400">
    <property type="entry name" value="Peptidase_C65_otubain"/>
</dbReference>
<feature type="region of interest" description="Disordered" evidence="15">
    <location>
        <begin position="1"/>
        <end position="33"/>
    </location>
</feature>
<evidence type="ECO:0000313" key="19">
    <source>
        <dbReference type="Proteomes" id="UP001217918"/>
    </source>
</evidence>
<dbReference type="Proteomes" id="UP001217918">
    <property type="component" value="Unassembled WGS sequence"/>
</dbReference>
<dbReference type="FunFam" id="1.25.40.570:FF:000006">
    <property type="entry name" value="COP9 signalosome complex subunit 2"/>
    <property type="match status" value="1"/>
</dbReference>
<keyword evidence="8" id="KW-0963">Cytoplasm</keyword>
<dbReference type="InterPro" id="IPR042468">
    <property type="entry name" value="Peptidase_C65_otubain_sub1"/>
</dbReference>
<feature type="domain" description="PCI" evidence="16">
    <location>
        <begin position="254"/>
        <end position="422"/>
    </location>
</feature>
<gene>
    <name evidence="18" type="ORF">P8C59_009472</name>
</gene>
<dbReference type="GO" id="GO:0004843">
    <property type="term" value="F:cysteine-type deubiquitinase activity"/>
    <property type="evidence" value="ECO:0007669"/>
    <property type="project" value="UniProtKB-EC"/>
</dbReference>
<dbReference type="GO" id="GO:0005737">
    <property type="term" value="C:cytoplasm"/>
    <property type="evidence" value="ECO:0007669"/>
    <property type="project" value="UniProtKB-SubCell"/>
</dbReference>
<keyword evidence="10" id="KW-0833">Ubl conjugation pathway</keyword>
<evidence type="ECO:0000259" key="17">
    <source>
        <dbReference type="PROSITE" id="PS50802"/>
    </source>
</evidence>
<comment type="caution">
    <text evidence="18">The sequence shown here is derived from an EMBL/GenBank/DDBJ whole genome shotgun (WGS) entry which is preliminary data.</text>
</comment>
<dbReference type="Pfam" id="PF10275">
    <property type="entry name" value="Peptidase_C65"/>
    <property type="match status" value="1"/>
</dbReference>
<keyword evidence="14" id="KW-0539">Nucleus</keyword>
<accession>A0AAD9IDS9</accession>
<dbReference type="EMBL" id="JAQQPM010000009">
    <property type="protein sequence ID" value="KAK2075339.1"/>
    <property type="molecule type" value="Genomic_DNA"/>
</dbReference>
<evidence type="ECO:0000313" key="18">
    <source>
        <dbReference type="EMBL" id="KAK2075339.1"/>
    </source>
</evidence>
<dbReference type="Gene3D" id="1.25.40.570">
    <property type="match status" value="1"/>
</dbReference>
<feature type="domain" description="OTU" evidence="17">
    <location>
        <begin position="698"/>
        <end position="910"/>
    </location>
</feature>
<keyword evidence="9" id="KW-0645">Protease</keyword>
<evidence type="ECO:0000256" key="14">
    <source>
        <dbReference type="ARBA" id="ARBA00023242"/>
    </source>
</evidence>
<reference evidence="18" key="1">
    <citation type="journal article" date="2023" name="Mol. Plant Microbe Interact.">
        <title>Elucidating the Obligate Nature and Biological Capacity of an Invasive Fungal Corn Pathogen.</title>
        <authorList>
            <person name="MacCready J.S."/>
            <person name="Roggenkamp E.M."/>
            <person name="Gdanetz K."/>
            <person name="Chilvers M.I."/>
        </authorList>
    </citation>
    <scope>NUCLEOTIDE SEQUENCE</scope>
    <source>
        <strain evidence="18">PM02</strain>
    </source>
</reference>
<feature type="compositionally biased region" description="Pro residues" evidence="15">
    <location>
        <begin position="967"/>
        <end position="978"/>
    </location>
</feature>
<dbReference type="Pfam" id="PF01399">
    <property type="entry name" value="PCI"/>
    <property type="match status" value="1"/>
</dbReference>
<evidence type="ECO:0000256" key="5">
    <source>
        <dbReference type="ARBA" id="ARBA00011098"/>
    </source>
</evidence>
<evidence type="ECO:0000256" key="9">
    <source>
        <dbReference type="ARBA" id="ARBA00022670"/>
    </source>
</evidence>
<keyword evidence="12" id="KW-0378">Hydrolase</keyword>
<dbReference type="SUPFAM" id="SSF46785">
    <property type="entry name" value="Winged helix' DNA-binding domain"/>
    <property type="match status" value="1"/>
</dbReference>
<dbReference type="Gene3D" id="1.20.1300.20">
    <property type="entry name" value="Peptidase C65 Otubain, subdomain 2"/>
    <property type="match status" value="1"/>
</dbReference>
<dbReference type="EC" id="3.4.19.12" evidence="6"/>
<evidence type="ECO:0000256" key="11">
    <source>
        <dbReference type="ARBA" id="ARBA00022790"/>
    </source>
</evidence>
<dbReference type="InterPro" id="IPR000717">
    <property type="entry name" value="PCI_dom"/>
</dbReference>
<evidence type="ECO:0000256" key="10">
    <source>
        <dbReference type="ARBA" id="ARBA00022786"/>
    </source>
</evidence>
<dbReference type="PROSITE" id="PS50250">
    <property type="entry name" value="PCI"/>
    <property type="match status" value="1"/>
</dbReference>
<dbReference type="InterPro" id="IPR038765">
    <property type="entry name" value="Papain-like_cys_pep_sf"/>
</dbReference>
<evidence type="ECO:0000256" key="12">
    <source>
        <dbReference type="ARBA" id="ARBA00022801"/>
    </source>
</evidence>
<dbReference type="AlphaFoldDB" id="A0AAD9IDS9"/>
<dbReference type="SMART" id="SM00088">
    <property type="entry name" value="PINT"/>
    <property type="match status" value="1"/>
</dbReference>
<dbReference type="GO" id="GO:0008180">
    <property type="term" value="C:COP9 signalosome"/>
    <property type="evidence" value="ECO:0007669"/>
    <property type="project" value="UniProtKB-KW"/>
</dbReference>
<keyword evidence="13" id="KW-0788">Thiol protease</keyword>
<dbReference type="PROSITE" id="PS50802">
    <property type="entry name" value="OTU"/>
    <property type="match status" value="1"/>
</dbReference>
<dbReference type="SUPFAM" id="SSF54001">
    <property type="entry name" value="Cysteine proteinases"/>
    <property type="match status" value="1"/>
</dbReference>
<dbReference type="CDD" id="cd22749">
    <property type="entry name" value="Otubain_C65"/>
    <property type="match status" value="1"/>
</dbReference>
<evidence type="ECO:0000256" key="1">
    <source>
        <dbReference type="ARBA" id="ARBA00000707"/>
    </source>
</evidence>
<evidence type="ECO:0000256" key="8">
    <source>
        <dbReference type="ARBA" id="ARBA00022490"/>
    </source>
</evidence>
<dbReference type="InterPro" id="IPR050871">
    <property type="entry name" value="26S_Proteasome/COP9_Components"/>
</dbReference>
<keyword evidence="19" id="KW-1185">Reference proteome</keyword>
<evidence type="ECO:0000256" key="2">
    <source>
        <dbReference type="ARBA" id="ARBA00004123"/>
    </source>
</evidence>
<organism evidence="18 19">
    <name type="scientific">Phyllachora maydis</name>
    <dbReference type="NCBI Taxonomy" id="1825666"/>
    <lineage>
        <taxon>Eukaryota</taxon>
        <taxon>Fungi</taxon>
        <taxon>Dikarya</taxon>
        <taxon>Ascomycota</taxon>
        <taxon>Pezizomycotina</taxon>
        <taxon>Sordariomycetes</taxon>
        <taxon>Sordariomycetidae</taxon>
        <taxon>Phyllachorales</taxon>
        <taxon>Phyllachoraceae</taxon>
        <taxon>Phyllachora</taxon>
    </lineage>
</organism>
<protein>
    <recommendedName>
        <fullName evidence="7">COP9 signalosome complex subunit 2</fullName>
        <ecNumber evidence="6">3.4.19.12</ecNumber>
    </recommendedName>
</protein>
<feature type="region of interest" description="Disordered" evidence="15">
    <location>
        <begin position="956"/>
        <end position="981"/>
    </location>
</feature>
<evidence type="ECO:0000256" key="13">
    <source>
        <dbReference type="ARBA" id="ARBA00022807"/>
    </source>
</evidence>
<keyword evidence="11" id="KW-0736">Signalosome</keyword>
<dbReference type="InterPro" id="IPR003323">
    <property type="entry name" value="OTU_dom"/>
</dbReference>
<evidence type="ECO:0000256" key="7">
    <source>
        <dbReference type="ARBA" id="ARBA00014879"/>
    </source>
</evidence>
<dbReference type="Gene3D" id="3.30.200.60">
    <property type="entry name" value="Peptidase C65 Otubain, subdomain 1"/>
    <property type="match status" value="1"/>
</dbReference>
<dbReference type="SMART" id="SM00753">
    <property type="entry name" value="PAM"/>
    <property type="match status" value="1"/>
</dbReference>
<feature type="region of interest" description="Disordered" evidence="15">
    <location>
        <begin position="1065"/>
        <end position="1096"/>
    </location>
</feature>
<evidence type="ECO:0000256" key="15">
    <source>
        <dbReference type="SAM" id="MobiDB-lite"/>
    </source>
</evidence>
<proteinExistence type="inferred from homology"/>
<comment type="subcellular location">
    <subcellularLocation>
        <location evidence="3">Cytoplasm</location>
    </subcellularLocation>
    <subcellularLocation>
        <location evidence="2">Nucleus</location>
    </subcellularLocation>
</comment>
<comment type="subunit">
    <text evidence="5">Component of the COP9 signalosome (CSN) complex.</text>
</comment>
<dbReference type="PANTHER" id="PTHR10678">
    <property type="entry name" value="26S PROTEASOME NON-ATPASE REGULATORY SUBUNIT 11/COP9 SIGNALOSOME COMPLEX SUBUNIT 2"/>
    <property type="match status" value="1"/>
</dbReference>
<name>A0AAD9IDS9_9PEZI</name>
<evidence type="ECO:0000256" key="4">
    <source>
        <dbReference type="ARBA" id="ARBA00009318"/>
    </source>
</evidence>
<evidence type="ECO:0000259" key="16">
    <source>
        <dbReference type="PROSITE" id="PS50250"/>
    </source>
</evidence>
<evidence type="ECO:0000256" key="3">
    <source>
        <dbReference type="ARBA" id="ARBA00004496"/>
    </source>
</evidence>
<comment type="similarity">
    <text evidence="4">Belongs to the CSN2 family.</text>
</comment>
<comment type="catalytic activity">
    <reaction evidence="1">
        <text>Thiol-dependent hydrolysis of ester, thioester, amide, peptide and isopeptide bonds formed by the C-terminal Gly of ubiquitin (a 76-residue protein attached to proteins as an intracellular targeting signal).</text>
        <dbReference type="EC" id="3.4.19.12"/>
    </reaction>
</comment>
<dbReference type="InterPro" id="IPR036390">
    <property type="entry name" value="WH_DNA-bd_sf"/>
</dbReference>
<dbReference type="InterPro" id="IPR042467">
    <property type="entry name" value="Peptidase_C65_otubain_sub2"/>
</dbReference>
<evidence type="ECO:0000256" key="6">
    <source>
        <dbReference type="ARBA" id="ARBA00012759"/>
    </source>
</evidence>
<sequence>MSDDDFMADSDGDDGGYDFDYEEESGEDNDVDVDIENTYYSAKQLKTSNADEALEGFLKIPGMEPEKGEWGFKGLKQAVKLEFKLGRYDKALAHYEEVLTYVKSAVTRNYSEKSIDNMLNFIEKNSEDEAAQRGMEQFYSLTLKCFQSTNNERLWLKTNIKLAKLQLERKEYQQLSKKLRDLHAACQKEDGTDDLSKGTYSLEIYAMEIQMYADKRNTKQLKLLYQLALKVRSAVPHPKIQGIIRECGGKMHMSEENWKDAQSDFFESFRNYDEAGDLRRIQVLKYLLLTTMLMKSDINPFDSQETKPYRNDPRIAAMTELVDAYQHDEIDKYEAVLRKNRDLLADPFIAENIDEVTRNMRTKAVLKLTAPYTRMRLSWIARQLRITEDEVQDILGFLISGGRVEGRINQAEGTLELEAQVDVNHLAAIKRLTESAGELVNAIFKDGDGFRLTMDAPAMAEGGMESSASRISTLYVHAHILEHQRQLNVKFRELQQPRKQYSTPYRAIPPAMFHASYAAPLGRTGSFGVNGLPSSWDELTPPLDAGAGPGRSLDASWYGAGGGGPLSAHGGGAGPPGTGGVFPGASAPPSFDNPAIERQLNPTTTAAAFPSAASTTYYDFTSGAPLSADVRLAYRKMDHSQLPTDDIAAQEAAAGDFQPDLSGPLVGEKTPSHVITEEYAKADPVYVQKTIALPQVYSHYRPIQGDGNCGWRAIGFGYFETLAHSGNKALVDAELARLKGLNDFIETVGGIDLSLFEGMVEHTFNLLESISHNINDSATALAHLMETFNDVEASNWIIYHLRLLASATLKGDPESNLGFITNPGGVPGHCASSIEVPGVEMEQLELNLLVTVLLKPAGLILEVAYLDRSAGSKVNTYRFPDEAQSQDPATLGPVIYVLYRPGHYDLLYRTPVDVSVNAVEVMIDLHNFASSTPTLRGFASANGAVLANIPGCSQMRPGLPVNTGSSEPPPPPPPPPPMDMYSVSNPASPWVLVPNGAGCVASQQPAESPMQNFRMAEQGIQTPTQAVDIYPGPETEAAFPALSTHSAIRPPFPAAKRPGRFDLPFPLHNPVPDLPSAGLPASNDEQPPQQRQPPPTTVALMLSPLQAQGDPMRSSKYNKEYAYTAHNPWRKPPAFGEEPPRQSVWVTKHYRHENFTPEQWVPALDGSGAVVLHAKVSKRYPKAAALRERREREAVEKEKRLRGAR</sequence>